<keyword evidence="2" id="KW-0119">Carbohydrate metabolism</keyword>
<dbReference type="Gene3D" id="2.130.10.10">
    <property type="entry name" value="YVTN repeat-like/Quinoprotein amine dehydrogenase"/>
    <property type="match status" value="1"/>
</dbReference>
<organism evidence="3 4">
    <name type="scientific">Rhodohalobacter sulfatireducens</name>
    <dbReference type="NCBI Taxonomy" id="2911366"/>
    <lineage>
        <taxon>Bacteria</taxon>
        <taxon>Pseudomonadati</taxon>
        <taxon>Balneolota</taxon>
        <taxon>Balneolia</taxon>
        <taxon>Balneolales</taxon>
        <taxon>Balneolaceae</taxon>
        <taxon>Rhodohalobacter</taxon>
    </lineage>
</organism>
<accession>A0ABS9KAP6</accession>
<dbReference type="EMBL" id="JAKLWS010000004">
    <property type="protein sequence ID" value="MCG2587929.1"/>
    <property type="molecule type" value="Genomic_DNA"/>
</dbReference>
<reference evidence="3" key="1">
    <citation type="submission" date="2022-01" db="EMBL/GenBank/DDBJ databases">
        <authorList>
            <person name="Wang Y."/>
        </authorList>
    </citation>
    <scope>NUCLEOTIDE SEQUENCE</scope>
    <source>
        <strain evidence="3">WB101</strain>
    </source>
</reference>
<dbReference type="Pfam" id="PF10282">
    <property type="entry name" value="Lactonase"/>
    <property type="match status" value="1"/>
</dbReference>
<sequence>MSDEMDEEKGKTVNFFVGSYSDEGPYVLTANGDGILSCTLDLKTGNIQKNSLCEEGVNATYLDKSPNEKYLFAAIDRFSEIGSVSVFSIGSNGSLSQLSTQPSHGKSTCHIASDRNGERIFLSSYMDSKLTAYNFDGSEISPATEIITYEGSGPNVERQEDSHAHQAVVSPDNKWLYVCDLGSDKIWIHDMADLENIIRSIDVPPGYGPRHLVWNEPLNKSYVYCELNSHILVYDWDQETGNMSLIEDIAALPEEYEGQAAGSAIRIHPNHKALYVSDRGHNSIIVHSIGESGKLKYESWFSIRGKTPRDFAVDPTGTWLLVANQDTDSIVPFRLDDESGLPVGEYASSFECGTPVSIQFLTP</sequence>
<dbReference type="Proteomes" id="UP001165366">
    <property type="component" value="Unassembled WGS sequence"/>
</dbReference>
<dbReference type="PANTHER" id="PTHR30344:SF1">
    <property type="entry name" value="6-PHOSPHOGLUCONOLACTONASE"/>
    <property type="match status" value="1"/>
</dbReference>
<evidence type="ECO:0000256" key="1">
    <source>
        <dbReference type="ARBA" id="ARBA00005564"/>
    </source>
</evidence>
<comment type="similarity">
    <text evidence="1">Belongs to the cycloisomerase 2 family.</text>
</comment>
<dbReference type="InterPro" id="IPR015943">
    <property type="entry name" value="WD40/YVTN_repeat-like_dom_sf"/>
</dbReference>
<dbReference type="InterPro" id="IPR011048">
    <property type="entry name" value="Haem_d1_sf"/>
</dbReference>
<dbReference type="InterPro" id="IPR050282">
    <property type="entry name" value="Cycloisomerase_2"/>
</dbReference>
<gene>
    <name evidence="3" type="ORF">L6773_05100</name>
</gene>
<protein>
    <submittedName>
        <fullName evidence="3">Lactonase family protein</fullName>
    </submittedName>
</protein>
<name>A0ABS9KAP6_9BACT</name>
<keyword evidence="2" id="KW-0313">Glucose metabolism</keyword>
<dbReference type="PANTHER" id="PTHR30344">
    <property type="entry name" value="6-PHOSPHOGLUCONOLACTONASE-RELATED"/>
    <property type="match status" value="1"/>
</dbReference>
<evidence type="ECO:0000313" key="4">
    <source>
        <dbReference type="Proteomes" id="UP001165366"/>
    </source>
</evidence>
<reference evidence="3" key="2">
    <citation type="submission" date="2024-05" db="EMBL/GenBank/DDBJ databases">
        <title>Rhodohalobacter halophilus gen. nov., sp. nov., a moderately halophilic member of the family Balneolaceae.</title>
        <authorList>
            <person name="Xia J."/>
        </authorList>
    </citation>
    <scope>NUCLEOTIDE SEQUENCE</scope>
    <source>
        <strain evidence="3">WB101</strain>
    </source>
</reference>
<comment type="caution">
    <text evidence="3">The sequence shown here is derived from an EMBL/GenBank/DDBJ whole genome shotgun (WGS) entry which is preliminary data.</text>
</comment>
<proteinExistence type="inferred from homology"/>
<dbReference type="SUPFAM" id="SSF51004">
    <property type="entry name" value="C-terminal (heme d1) domain of cytochrome cd1-nitrite reductase"/>
    <property type="match status" value="1"/>
</dbReference>
<evidence type="ECO:0000256" key="2">
    <source>
        <dbReference type="ARBA" id="ARBA00022526"/>
    </source>
</evidence>
<dbReference type="InterPro" id="IPR019405">
    <property type="entry name" value="Lactonase_7-beta_prop"/>
</dbReference>
<evidence type="ECO:0000313" key="3">
    <source>
        <dbReference type="EMBL" id="MCG2587929.1"/>
    </source>
</evidence>
<keyword evidence="4" id="KW-1185">Reference proteome</keyword>